<dbReference type="AlphaFoldDB" id="A0A5C5UYV9"/>
<dbReference type="Proteomes" id="UP000318878">
    <property type="component" value="Unassembled WGS sequence"/>
</dbReference>
<evidence type="ECO:0000313" key="1">
    <source>
        <dbReference type="EMBL" id="TWT30667.1"/>
    </source>
</evidence>
<dbReference type="GO" id="GO:0008270">
    <property type="term" value="F:zinc ion binding"/>
    <property type="evidence" value="ECO:0007669"/>
    <property type="project" value="InterPro"/>
</dbReference>
<keyword evidence="2" id="KW-1185">Reference proteome</keyword>
<dbReference type="RefSeq" id="WP_146435294.1">
    <property type="nucleotide sequence ID" value="NZ_SJPF01000005.1"/>
</dbReference>
<name>A0A5C5UYV9_9BACT</name>
<dbReference type="GO" id="GO:0004089">
    <property type="term" value="F:carbonate dehydratase activity"/>
    <property type="evidence" value="ECO:0007669"/>
    <property type="project" value="InterPro"/>
</dbReference>
<gene>
    <name evidence="1" type="ORF">Enr8_41880</name>
</gene>
<dbReference type="InterPro" id="IPR036874">
    <property type="entry name" value="Carbonic_anhydrase_sf"/>
</dbReference>
<proteinExistence type="predicted"/>
<organism evidence="1 2">
    <name type="scientific">Blastopirellula retiformator</name>
    <dbReference type="NCBI Taxonomy" id="2527970"/>
    <lineage>
        <taxon>Bacteria</taxon>
        <taxon>Pseudomonadati</taxon>
        <taxon>Planctomycetota</taxon>
        <taxon>Planctomycetia</taxon>
        <taxon>Pirellulales</taxon>
        <taxon>Pirellulaceae</taxon>
        <taxon>Blastopirellula</taxon>
    </lineage>
</organism>
<evidence type="ECO:0000313" key="2">
    <source>
        <dbReference type="Proteomes" id="UP000318878"/>
    </source>
</evidence>
<dbReference type="EMBL" id="SJPF01000005">
    <property type="protein sequence ID" value="TWT30667.1"/>
    <property type="molecule type" value="Genomic_DNA"/>
</dbReference>
<protein>
    <submittedName>
        <fullName evidence="1">Uncharacterized protein</fullName>
    </submittedName>
</protein>
<reference evidence="1 2" key="1">
    <citation type="submission" date="2019-02" db="EMBL/GenBank/DDBJ databases">
        <title>Deep-cultivation of Planctomycetes and their phenomic and genomic characterization uncovers novel biology.</title>
        <authorList>
            <person name="Wiegand S."/>
            <person name="Jogler M."/>
            <person name="Boedeker C."/>
            <person name="Pinto D."/>
            <person name="Vollmers J."/>
            <person name="Rivas-Marin E."/>
            <person name="Kohn T."/>
            <person name="Peeters S.H."/>
            <person name="Heuer A."/>
            <person name="Rast P."/>
            <person name="Oberbeckmann S."/>
            <person name="Bunk B."/>
            <person name="Jeske O."/>
            <person name="Meyerdierks A."/>
            <person name="Storesund J.E."/>
            <person name="Kallscheuer N."/>
            <person name="Luecker S."/>
            <person name="Lage O.M."/>
            <person name="Pohl T."/>
            <person name="Merkel B.J."/>
            <person name="Hornburger P."/>
            <person name="Mueller R.-W."/>
            <person name="Bruemmer F."/>
            <person name="Labrenz M."/>
            <person name="Spormann A.M."/>
            <person name="Op Den Camp H."/>
            <person name="Overmann J."/>
            <person name="Amann R."/>
            <person name="Jetten M.S.M."/>
            <person name="Mascher T."/>
            <person name="Medema M.H."/>
            <person name="Devos D.P."/>
            <person name="Kaster A.-K."/>
            <person name="Ovreas L."/>
            <person name="Rohde M."/>
            <person name="Galperin M.Y."/>
            <person name="Jogler C."/>
        </authorList>
    </citation>
    <scope>NUCLEOTIDE SEQUENCE [LARGE SCALE GENOMIC DNA]</scope>
    <source>
        <strain evidence="1 2">Enr8</strain>
    </source>
</reference>
<sequence length="194" mass="22084">MIHETRGPGYFMMQDLERQYDQLAGRRGALRLWIASSDPAIDRAMERVGDSFANLVLRVPTEHLMKAPVDGSPVLRVLDFSIERFRLRGIVVCGHASEDVISTRSQVPRPDFAGASGDKLLQGARERMAKNRLWKSRTLNYAAALKNSRLITERRERDLLEVTTVFYLKETGVFSVYKDASKEFEANFGETIFQ</sequence>
<comment type="caution">
    <text evidence="1">The sequence shown here is derived from an EMBL/GenBank/DDBJ whole genome shotgun (WGS) entry which is preliminary data.</text>
</comment>
<accession>A0A5C5UYV9</accession>
<dbReference type="SUPFAM" id="SSF53056">
    <property type="entry name" value="beta-carbonic anhydrase, cab"/>
    <property type="match status" value="1"/>
</dbReference>